<reference evidence="2" key="1">
    <citation type="submission" date="2020-05" db="EMBL/GenBank/DDBJ databases">
        <title>WGS assembly of Panicum virgatum.</title>
        <authorList>
            <person name="Lovell J.T."/>
            <person name="Jenkins J."/>
            <person name="Shu S."/>
            <person name="Juenger T.E."/>
            <person name="Schmutz J."/>
        </authorList>
    </citation>
    <scope>NUCLEOTIDE SEQUENCE</scope>
    <source>
        <strain evidence="2">AP13</strain>
    </source>
</reference>
<sequence length="163" mass="17069">MVTFNISKSLTLGESEAPGVSRNFNQSCGSTCVRLACLPRYHAELSQPRVMFAVGLTSSPSPRCPPSSSPALLVDHAAPSSPPAPPRGTHRHALPHRRAAASPALLADPAACSSSRPVPPRGNPLAHSSSPTTPWWLLPLGYGSAGGGRTAARRCHAARWGQR</sequence>
<keyword evidence="3" id="KW-1185">Reference proteome</keyword>
<gene>
    <name evidence="2" type="ORF">PVAP13_2KG277666</name>
</gene>
<comment type="caution">
    <text evidence="2">The sequence shown here is derived from an EMBL/GenBank/DDBJ whole genome shotgun (WGS) entry which is preliminary data.</text>
</comment>
<dbReference type="AlphaFoldDB" id="A0A8T0W959"/>
<evidence type="ECO:0000313" key="2">
    <source>
        <dbReference type="EMBL" id="KAG2642436.1"/>
    </source>
</evidence>
<organism evidence="2 3">
    <name type="scientific">Panicum virgatum</name>
    <name type="common">Blackwell switchgrass</name>
    <dbReference type="NCBI Taxonomy" id="38727"/>
    <lineage>
        <taxon>Eukaryota</taxon>
        <taxon>Viridiplantae</taxon>
        <taxon>Streptophyta</taxon>
        <taxon>Embryophyta</taxon>
        <taxon>Tracheophyta</taxon>
        <taxon>Spermatophyta</taxon>
        <taxon>Magnoliopsida</taxon>
        <taxon>Liliopsida</taxon>
        <taxon>Poales</taxon>
        <taxon>Poaceae</taxon>
        <taxon>PACMAD clade</taxon>
        <taxon>Panicoideae</taxon>
        <taxon>Panicodae</taxon>
        <taxon>Paniceae</taxon>
        <taxon>Panicinae</taxon>
        <taxon>Panicum</taxon>
        <taxon>Panicum sect. Hiantes</taxon>
    </lineage>
</organism>
<feature type="region of interest" description="Disordered" evidence="1">
    <location>
        <begin position="58"/>
        <end position="133"/>
    </location>
</feature>
<dbReference type="EMBL" id="CM029039">
    <property type="protein sequence ID" value="KAG2642436.1"/>
    <property type="molecule type" value="Genomic_DNA"/>
</dbReference>
<name>A0A8T0W959_PANVG</name>
<accession>A0A8T0W959</accession>
<proteinExistence type="predicted"/>
<protein>
    <submittedName>
        <fullName evidence="2">Uncharacterized protein</fullName>
    </submittedName>
</protein>
<evidence type="ECO:0000256" key="1">
    <source>
        <dbReference type="SAM" id="MobiDB-lite"/>
    </source>
</evidence>
<feature type="compositionally biased region" description="Low complexity" evidence="1">
    <location>
        <begin position="100"/>
        <end position="114"/>
    </location>
</feature>
<feature type="compositionally biased region" description="Basic residues" evidence="1">
    <location>
        <begin position="88"/>
        <end position="99"/>
    </location>
</feature>
<evidence type="ECO:0000313" key="3">
    <source>
        <dbReference type="Proteomes" id="UP000823388"/>
    </source>
</evidence>
<dbReference type="Proteomes" id="UP000823388">
    <property type="component" value="Chromosome 2K"/>
</dbReference>